<dbReference type="Proteomes" id="UP001139035">
    <property type="component" value="Unassembled WGS sequence"/>
</dbReference>
<dbReference type="InterPro" id="IPR013762">
    <property type="entry name" value="Integrase-like_cat_sf"/>
</dbReference>
<organism evidence="2 3">
    <name type="scientific">Jiella avicenniae</name>
    <dbReference type="NCBI Taxonomy" id="2907202"/>
    <lineage>
        <taxon>Bacteria</taxon>
        <taxon>Pseudomonadati</taxon>
        <taxon>Pseudomonadota</taxon>
        <taxon>Alphaproteobacteria</taxon>
        <taxon>Hyphomicrobiales</taxon>
        <taxon>Aurantimonadaceae</taxon>
        <taxon>Jiella</taxon>
    </lineage>
</organism>
<dbReference type="AlphaFoldDB" id="A0A9X1NVP7"/>
<dbReference type="GO" id="GO:0006310">
    <property type="term" value="P:DNA recombination"/>
    <property type="evidence" value="ECO:0007669"/>
    <property type="project" value="UniProtKB-KW"/>
</dbReference>
<accession>A0A9X1NVP7</accession>
<name>A0A9X1NVP7_9HYPH</name>
<comment type="caution">
    <text evidence="2">The sequence shown here is derived from an EMBL/GenBank/DDBJ whole genome shotgun (WGS) entry which is preliminary data.</text>
</comment>
<gene>
    <name evidence="2" type="ORF">LZD57_00180</name>
</gene>
<evidence type="ECO:0000313" key="2">
    <source>
        <dbReference type="EMBL" id="MCE7026392.1"/>
    </source>
</evidence>
<evidence type="ECO:0000256" key="1">
    <source>
        <dbReference type="ARBA" id="ARBA00023172"/>
    </source>
</evidence>
<reference evidence="2" key="1">
    <citation type="submission" date="2022-01" db="EMBL/GenBank/DDBJ databases">
        <title>Jiella avicenniae sp. nov., a novel endophytic bacterium isolated from bark of Avicennia marina.</title>
        <authorList>
            <person name="Tuo L."/>
        </authorList>
    </citation>
    <scope>NUCLEOTIDE SEQUENCE</scope>
    <source>
        <strain evidence="2">CBK1P-4</strain>
    </source>
</reference>
<dbReference type="InterPro" id="IPR011010">
    <property type="entry name" value="DNA_brk_join_enz"/>
</dbReference>
<sequence>MADPKIPNVSWRGGRPRFTPGEPIRKLGYKAADLKRADGAWMSAGEALDWALAKAAEIAAVRGGAAAAAKPGERQMRGPMPYSLADLFRDWQRSPRWGAGEARGKRVEKVYSANTRRDYRQKMRVVEDHDQDLYNAAVEALSEQILFGLYEDLWETRGLHTANGVIRTLSAAISWGRRRGKVKLATNPAMRLGMQTPAPRVRFAERAEIEALVAAADAMGRPEIGDAVTLGLWTGQRQNDRLALVVHRSALMSGRRVFRQQKTGAIVSVLDAPELERRLTAASARRRAKGIVDPHVILDEATWKPFKPDWYRHVFAEVRASAAKVLPSVADLRDQDLRDTAVTWMALGRAEPYEIASVTGHSFETVHSIMKHYLAIHPEMSDSAIGKMVARWDQAGKEDEAL</sequence>
<dbReference type="Gene3D" id="1.10.443.10">
    <property type="entry name" value="Intergrase catalytic core"/>
    <property type="match status" value="1"/>
</dbReference>
<keyword evidence="1" id="KW-0233">DNA recombination</keyword>
<evidence type="ECO:0000313" key="3">
    <source>
        <dbReference type="Proteomes" id="UP001139035"/>
    </source>
</evidence>
<dbReference type="GO" id="GO:0003677">
    <property type="term" value="F:DNA binding"/>
    <property type="evidence" value="ECO:0007669"/>
    <property type="project" value="InterPro"/>
</dbReference>
<keyword evidence="3" id="KW-1185">Reference proteome</keyword>
<evidence type="ECO:0008006" key="4">
    <source>
        <dbReference type="Google" id="ProtNLM"/>
    </source>
</evidence>
<dbReference type="GO" id="GO:0015074">
    <property type="term" value="P:DNA integration"/>
    <property type="evidence" value="ECO:0007669"/>
    <property type="project" value="InterPro"/>
</dbReference>
<dbReference type="EMBL" id="JAJUWU010000001">
    <property type="protein sequence ID" value="MCE7026392.1"/>
    <property type="molecule type" value="Genomic_DNA"/>
</dbReference>
<dbReference type="SUPFAM" id="SSF56349">
    <property type="entry name" value="DNA breaking-rejoining enzymes"/>
    <property type="match status" value="1"/>
</dbReference>
<protein>
    <recommendedName>
        <fullName evidence="4">Phage integrase family protein</fullName>
    </recommendedName>
</protein>
<dbReference type="RefSeq" id="WP_233717096.1">
    <property type="nucleotide sequence ID" value="NZ_JAJUWU010000001.1"/>
</dbReference>
<proteinExistence type="predicted"/>